<evidence type="ECO:0000313" key="2">
    <source>
        <dbReference type="Proteomes" id="UP000004986"/>
    </source>
</evidence>
<accession>F3GS06</accession>
<proteinExistence type="predicted"/>
<feature type="non-terminal residue" evidence="1">
    <location>
        <position position="1"/>
    </location>
</feature>
<keyword evidence="2" id="KW-1185">Reference proteome</keyword>
<organism evidence="1 2">
    <name type="scientific">Pseudomonas syringae pv. pisi str. 1704B</name>
    <dbReference type="NCBI Taxonomy" id="629263"/>
    <lineage>
        <taxon>Bacteria</taxon>
        <taxon>Pseudomonadati</taxon>
        <taxon>Pseudomonadota</taxon>
        <taxon>Gammaproteobacteria</taxon>
        <taxon>Pseudomonadales</taxon>
        <taxon>Pseudomonadaceae</taxon>
        <taxon>Pseudomonas</taxon>
        <taxon>Pseudomonas syringae</taxon>
    </lineage>
</organism>
<dbReference type="AlphaFoldDB" id="F3GS06"/>
<feature type="non-terminal residue" evidence="1">
    <location>
        <position position="36"/>
    </location>
</feature>
<comment type="caution">
    <text evidence="1">The sequence shown here is derived from an EMBL/GenBank/DDBJ whole genome shotgun (WGS) entry which is preliminary data.</text>
</comment>
<reference evidence="1 2" key="1">
    <citation type="journal article" date="2011" name="PLoS Pathog.">
        <title>Dynamic evolution of pathogenicity revealed by sequencing and comparative genomics of 19 Pseudomonas syringae isolates.</title>
        <authorList>
            <person name="Baltrus D.A."/>
            <person name="Nishimura M.T."/>
            <person name="Romanchuk A."/>
            <person name="Chang J.H."/>
            <person name="Mukhtar M.S."/>
            <person name="Cherkis K."/>
            <person name="Roach J."/>
            <person name="Grant S.R."/>
            <person name="Jones C.D."/>
            <person name="Dangl J.L."/>
        </authorList>
    </citation>
    <scope>NUCLEOTIDE SEQUENCE [LARGE SCALE GENOMIC DNA]</scope>
    <source>
        <strain evidence="1 2">1704B</strain>
    </source>
</reference>
<protein>
    <submittedName>
        <fullName evidence="1">Uncharacterized protein</fullName>
    </submittedName>
</protein>
<gene>
    <name evidence="1" type="ORF">PSYPI_48635</name>
</gene>
<dbReference type="EMBL" id="AEAI01004814">
    <property type="protein sequence ID" value="EGH49859.1"/>
    <property type="molecule type" value="Genomic_DNA"/>
</dbReference>
<evidence type="ECO:0000313" key="1">
    <source>
        <dbReference type="EMBL" id="EGH49859.1"/>
    </source>
</evidence>
<sequence length="36" mass="3868">DAVQALVKQAQDAAQQAAATMQEVVVMNARIEELQV</sequence>
<name>F3GS06_PSESJ</name>
<dbReference type="Proteomes" id="UP000004986">
    <property type="component" value="Unassembled WGS sequence"/>
</dbReference>